<dbReference type="Proteomes" id="UP000092698">
    <property type="component" value="Chromosome"/>
</dbReference>
<keyword evidence="2" id="KW-0472">Membrane</keyword>
<dbReference type="Pfam" id="PF04087">
    <property type="entry name" value="DUF389"/>
    <property type="match status" value="1"/>
</dbReference>
<dbReference type="EMBL" id="CP016545">
    <property type="protein sequence ID" value="ANU07103.1"/>
    <property type="molecule type" value="Genomic_DNA"/>
</dbReference>
<evidence type="ECO:0000256" key="2">
    <source>
        <dbReference type="SAM" id="Phobius"/>
    </source>
</evidence>
<reference evidence="3 4" key="1">
    <citation type="submission" date="2016-07" db="EMBL/GenBank/DDBJ databases">
        <title>Complete genome sequence of Altererythrobacter namhicola JCM 16345T, containing esterase-encoding genes.</title>
        <authorList>
            <person name="Cheng H."/>
            <person name="Wu Y.-H."/>
            <person name="Jian S.-L."/>
            <person name="Huo Y.-Y."/>
            <person name="Wang C.-S."/>
            <person name="Xu X.-W."/>
        </authorList>
    </citation>
    <scope>NUCLEOTIDE SEQUENCE [LARGE SCALE GENOMIC DNA]</scope>
    <source>
        <strain evidence="3 4">JCM 16345</strain>
    </source>
</reference>
<name>A0A1C7D727_9SPHN</name>
<accession>A0A1C7D727</accession>
<dbReference type="RefSeq" id="WP_083989193.1">
    <property type="nucleotide sequence ID" value="NZ_CP016545.1"/>
</dbReference>
<feature type="transmembrane region" description="Helical" evidence="2">
    <location>
        <begin position="89"/>
        <end position="112"/>
    </location>
</feature>
<evidence type="ECO:0008006" key="5">
    <source>
        <dbReference type="Google" id="ProtNLM"/>
    </source>
</evidence>
<dbReference type="AlphaFoldDB" id="A0A1C7D727"/>
<feature type="transmembrane region" description="Helical" evidence="2">
    <location>
        <begin position="159"/>
        <end position="177"/>
    </location>
</feature>
<protein>
    <recommendedName>
        <fullName evidence="5">TIGR00341 family protein</fullName>
    </recommendedName>
</protein>
<dbReference type="KEGG" id="anh:A6F65_00784"/>
<gene>
    <name evidence="3" type="ORF">A6F65_00784</name>
</gene>
<dbReference type="STRING" id="645517.A6F65_00784"/>
<dbReference type="NCBIfam" id="TIGR00341">
    <property type="entry name" value="TIGR00341 family protein"/>
    <property type="match status" value="1"/>
</dbReference>
<dbReference type="OrthoDB" id="9790659at2"/>
<keyword evidence="4" id="KW-1185">Reference proteome</keyword>
<organism evidence="3 4">
    <name type="scientific">Paraurantiacibacter namhicola</name>
    <dbReference type="NCBI Taxonomy" id="645517"/>
    <lineage>
        <taxon>Bacteria</taxon>
        <taxon>Pseudomonadati</taxon>
        <taxon>Pseudomonadota</taxon>
        <taxon>Alphaproteobacteria</taxon>
        <taxon>Sphingomonadales</taxon>
        <taxon>Erythrobacteraceae</taxon>
        <taxon>Paraurantiacibacter</taxon>
    </lineage>
</organism>
<feature type="transmembrane region" description="Helical" evidence="2">
    <location>
        <begin position="64"/>
        <end position="83"/>
    </location>
</feature>
<proteinExistence type="predicted"/>
<keyword evidence="2" id="KW-1133">Transmembrane helix</keyword>
<feature type="compositionally biased region" description="Low complexity" evidence="1">
    <location>
        <begin position="1"/>
        <end position="15"/>
    </location>
</feature>
<evidence type="ECO:0000313" key="4">
    <source>
        <dbReference type="Proteomes" id="UP000092698"/>
    </source>
</evidence>
<keyword evidence="2" id="KW-0812">Transmembrane</keyword>
<feature type="transmembrane region" description="Helical" evidence="2">
    <location>
        <begin position="124"/>
        <end position="147"/>
    </location>
</feature>
<feature type="region of interest" description="Disordered" evidence="1">
    <location>
        <begin position="1"/>
        <end position="21"/>
    </location>
</feature>
<feature type="transmembrane region" description="Helical" evidence="2">
    <location>
        <begin position="249"/>
        <end position="274"/>
    </location>
</feature>
<feature type="transmembrane region" description="Helical" evidence="2">
    <location>
        <begin position="211"/>
        <end position="237"/>
    </location>
</feature>
<evidence type="ECO:0000256" key="1">
    <source>
        <dbReference type="SAM" id="MobiDB-lite"/>
    </source>
</evidence>
<evidence type="ECO:0000313" key="3">
    <source>
        <dbReference type="EMBL" id="ANU07103.1"/>
    </source>
</evidence>
<dbReference type="PATRIC" id="fig|645517.4.peg.785"/>
<dbReference type="InterPro" id="IPR005240">
    <property type="entry name" value="DUF389"/>
</dbReference>
<feature type="transmembrane region" description="Helical" evidence="2">
    <location>
        <begin position="184"/>
        <end position="205"/>
    </location>
</feature>
<dbReference type="PANTHER" id="PTHR20992">
    <property type="entry name" value="AT15442P-RELATED"/>
    <property type="match status" value="1"/>
</dbReference>
<dbReference type="PANTHER" id="PTHR20992:SF9">
    <property type="entry name" value="AT15442P-RELATED"/>
    <property type="match status" value="1"/>
</dbReference>
<sequence>MATQQAPAASPESQAGLSATTTSTKRSFSDVVLHFREYWHETVVGTVDQQAVIEKRRAECTLSARYLLMTAMSAGIAILGLLLSSPAVVIGAMLLSPLMDPIMGLGFSFATGDFKWLRQSAKSLAIGTVMAIAFCAFVVWVSPLQTITEEIASRTRPNLFDLAVALFSAIAGAYAMIRGRDGTIVGVAIATALMPPLAVVGFGFATWNATVFWGSLLLFFTNLMTIALTATVMARLYGFRTNLSNKQTLAQTLLIVAAFVSLAIPLGLSLISIAGESAASRQVSNAIAEQFDENTRIQQVDVSFASEPLLVTATVLTPQLQPDAERRAAAIIAKRLARPVDLKLTQVEVGSSASAAEEAQLSAARENEAKALEQETNLSRRLALVAGVSDGEVLVDRGRQRAVVTARPLPGANLATYRELEARAAQDFDGWTIQVRPPAGPLPTIEFQDEVPDAEALGLVRWAGVRVGAPIAISGPADAVAALAETLGGDGIAVIATPRGSGYGPVTMRWAAPDATGDQ</sequence>